<dbReference type="EMBL" id="AP022613">
    <property type="protein sequence ID" value="BBZ39302.1"/>
    <property type="molecule type" value="Genomic_DNA"/>
</dbReference>
<dbReference type="OrthoDB" id="1822491at2"/>
<dbReference type="GO" id="GO:0003677">
    <property type="term" value="F:DNA binding"/>
    <property type="evidence" value="ECO:0007669"/>
    <property type="project" value="UniProtKB-KW"/>
</dbReference>
<comment type="similarity">
    <text evidence="1">Belongs to the 'phage' integrase family.</text>
</comment>
<reference evidence="4 5" key="1">
    <citation type="journal article" date="2019" name="Emerg. Microbes Infect.">
        <title>Comprehensive subspecies identification of 175 nontuberculous mycobacteria species based on 7547 genomic profiles.</title>
        <authorList>
            <person name="Matsumoto Y."/>
            <person name="Kinjo T."/>
            <person name="Motooka D."/>
            <person name="Nabeya D."/>
            <person name="Jung N."/>
            <person name="Uechi K."/>
            <person name="Horii T."/>
            <person name="Iida T."/>
            <person name="Fujita J."/>
            <person name="Nakamura S."/>
        </authorList>
    </citation>
    <scope>NUCLEOTIDE SEQUENCE [LARGE SCALE GENOMIC DNA]</scope>
    <source>
        <strain evidence="4 5">JCM 14738</strain>
    </source>
</reference>
<dbReference type="InterPro" id="IPR050090">
    <property type="entry name" value="Tyrosine_recombinase_XerCD"/>
</dbReference>
<dbReference type="PROSITE" id="PS51898">
    <property type="entry name" value="TYR_RECOMBINASE"/>
    <property type="match status" value="1"/>
</dbReference>
<dbReference type="Gene3D" id="1.10.443.10">
    <property type="entry name" value="Intergrase catalytic core"/>
    <property type="match status" value="1"/>
</dbReference>
<dbReference type="STRING" id="44010.AWC00_19030"/>
<dbReference type="InterPro" id="IPR010998">
    <property type="entry name" value="Integrase_recombinase_N"/>
</dbReference>
<gene>
    <name evidence="4" type="ORF">MCNS_23650</name>
</gene>
<dbReference type="AlphaFoldDB" id="A0A1X1T3W0"/>
<dbReference type="InterPro" id="IPR013762">
    <property type="entry name" value="Integrase-like_cat_sf"/>
</dbReference>
<evidence type="ECO:0000313" key="5">
    <source>
        <dbReference type="Proteomes" id="UP000467385"/>
    </source>
</evidence>
<dbReference type="Gene3D" id="1.10.150.130">
    <property type="match status" value="1"/>
</dbReference>
<dbReference type="InterPro" id="IPR002104">
    <property type="entry name" value="Integrase_catalytic"/>
</dbReference>
<keyword evidence="3" id="KW-0233">DNA recombination</keyword>
<dbReference type="CDD" id="cd01189">
    <property type="entry name" value="INT_ICEBs1_C_like"/>
    <property type="match status" value="1"/>
</dbReference>
<protein>
    <submittedName>
        <fullName evidence="4">Uncharacterized protein</fullName>
    </submittedName>
</protein>
<name>A0A1X1T3W0_9MYCO</name>
<accession>A0A1X1T3W0</accession>
<dbReference type="GO" id="GO:0015074">
    <property type="term" value="P:DNA integration"/>
    <property type="evidence" value="ECO:0007669"/>
    <property type="project" value="InterPro"/>
</dbReference>
<proteinExistence type="inferred from homology"/>
<keyword evidence="2" id="KW-0238">DNA-binding</keyword>
<dbReference type="RefSeq" id="WP_085234296.1">
    <property type="nucleotide sequence ID" value="NZ_AP022613.1"/>
</dbReference>
<dbReference type="InterPro" id="IPR011010">
    <property type="entry name" value="DNA_brk_join_enz"/>
</dbReference>
<evidence type="ECO:0000256" key="3">
    <source>
        <dbReference type="ARBA" id="ARBA00023172"/>
    </source>
</evidence>
<sequence length="402" mass="43989">MASITKYRTASGLEKWRVQYWTPENKLTGARGFTTKREAEIYAATVTVSKARGEYIDPADARVTVGDLGPGWLARRSHLKPSTRRREEIAWRVHVEPRWGRVKLADIRHSAVQSWVAQMGREVTDADGEVTKRASGAVSVRAAFDVLAKIVDEAVRDRRLMTNPARGVKLPRKVKREHRYLTDTQVWDLAGQAGPDKGVIVLVLAYCGLRWGELAGLHVADIDTLRRRIHVRRNAVNVGGVIEVGTPKTHERRSIPFPRFLVEPLAAACQGKGRDGIVFPATDGTYAKSPGANTWFSGAVGRCVAAADAAREAERKAQRAGHEPMAAAFPHITPHDLRHTAASLAVSAGANVKAVQKMLGHKSAVMTLDTYADLFDKDAEAVADAHDARLAGVVFPVNVVRM</sequence>
<dbReference type="Pfam" id="PF00589">
    <property type="entry name" value="Phage_integrase"/>
    <property type="match status" value="1"/>
</dbReference>
<evidence type="ECO:0000313" key="4">
    <source>
        <dbReference type="EMBL" id="BBZ39302.1"/>
    </source>
</evidence>
<dbReference type="Proteomes" id="UP000467385">
    <property type="component" value="Chromosome"/>
</dbReference>
<evidence type="ECO:0000256" key="2">
    <source>
        <dbReference type="ARBA" id="ARBA00023125"/>
    </source>
</evidence>
<keyword evidence="5" id="KW-1185">Reference proteome</keyword>
<organism evidence="4 5">
    <name type="scientific">Mycobacterium conspicuum</name>
    <dbReference type="NCBI Taxonomy" id="44010"/>
    <lineage>
        <taxon>Bacteria</taxon>
        <taxon>Bacillati</taxon>
        <taxon>Actinomycetota</taxon>
        <taxon>Actinomycetes</taxon>
        <taxon>Mycobacteriales</taxon>
        <taxon>Mycobacteriaceae</taxon>
        <taxon>Mycobacterium</taxon>
    </lineage>
</organism>
<evidence type="ECO:0000256" key="1">
    <source>
        <dbReference type="ARBA" id="ARBA00008857"/>
    </source>
</evidence>
<dbReference type="PANTHER" id="PTHR30349">
    <property type="entry name" value="PHAGE INTEGRASE-RELATED"/>
    <property type="match status" value="1"/>
</dbReference>
<dbReference type="SUPFAM" id="SSF56349">
    <property type="entry name" value="DNA breaking-rejoining enzymes"/>
    <property type="match status" value="1"/>
</dbReference>
<dbReference type="PANTHER" id="PTHR30349:SF64">
    <property type="entry name" value="PROPHAGE INTEGRASE INTD-RELATED"/>
    <property type="match status" value="1"/>
</dbReference>
<dbReference type="GO" id="GO:0006310">
    <property type="term" value="P:DNA recombination"/>
    <property type="evidence" value="ECO:0007669"/>
    <property type="project" value="UniProtKB-KW"/>
</dbReference>